<name>A0A0F0CNU2_9BACT</name>
<dbReference type="Proteomes" id="UP000033428">
    <property type="component" value="Unassembled WGS sequence"/>
</dbReference>
<dbReference type="SUPFAM" id="SSF55729">
    <property type="entry name" value="Acyl-CoA N-acyltransferases (Nat)"/>
    <property type="match status" value="1"/>
</dbReference>
<dbReference type="PROSITE" id="PS51186">
    <property type="entry name" value="GNAT"/>
    <property type="match status" value="1"/>
</dbReference>
<dbReference type="InterPro" id="IPR016181">
    <property type="entry name" value="Acyl_CoA_acyltransferase"/>
</dbReference>
<keyword evidence="2" id="KW-0808">Transferase</keyword>
<gene>
    <name evidence="2" type="ORF">OMAG_001167</name>
</gene>
<dbReference type="CDD" id="cd04301">
    <property type="entry name" value="NAT_SF"/>
    <property type="match status" value="1"/>
</dbReference>
<sequence length="181" mass="20927">MFKLEGKKSFLVSFDEKHLNDPNYFGWLRDYEVIKTINRIDYIKPVSFDAVKEYCQNVMNSQTDIFLAVYDKNSDTFIGTARVSKIDLHARTADIGILIGDKKFWGKGIATDAIRAVCLYLFNIFGMRKLTSGVMAINPGMIKVFEKLGFQKEGVFRKQDRFEGAYYDHIYFGCFKEEFLG</sequence>
<dbReference type="AlphaFoldDB" id="A0A0F0CNU2"/>
<evidence type="ECO:0000313" key="2">
    <source>
        <dbReference type="EMBL" id="KJJ84937.1"/>
    </source>
</evidence>
<dbReference type="GO" id="GO:0016747">
    <property type="term" value="F:acyltransferase activity, transferring groups other than amino-acyl groups"/>
    <property type="evidence" value="ECO:0007669"/>
    <property type="project" value="InterPro"/>
</dbReference>
<dbReference type="PANTHER" id="PTHR43415:SF3">
    <property type="entry name" value="GNAT-FAMILY ACETYLTRANSFERASE"/>
    <property type="match status" value="1"/>
</dbReference>
<dbReference type="Gene3D" id="3.40.630.30">
    <property type="match status" value="1"/>
</dbReference>
<comment type="caution">
    <text evidence="2">The sequence shown here is derived from an EMBL/GenBank/DDBJ whole genome shotgun (WGS) entry which is preliminary data.</text>
</comment>
<evidence type="ECO:0000259" key="1">
    <source>
        <dbReference type="PROSITE" id="PS51186"/>
    </source>
</evidence>
<dbReference type="InterPro" id="IPR000182">
    <property type="entry name" value="GNAT_dom"/>
</dbReference>
<accession>A0A0F0CNU2</accession>
<organism evidence="2 3">
    <name type="scientific">Candidatus Omnitrophus magneticus</name>
    <dbReference type="NCBI Taxonomy" id="1609969"/>
    <lineage>
        <taxon>Bacteria</taxon>
        <taxon>Pseudomonadati</taxon>
        <taxon>Candidatus Omnitrophota</taxon>
        <taxon>Candidatus Omnitrophus</taxon>
    </lineage>
</organism>
<proteinExistence type="predicted"/>
<keyword evidence="3" id="KW-1185">Reference proteome</keyword>
<feature type="domain" description="N-acetyltransferase" evidence="1">
    <location>
        <begin position="26"/>
        <end position="173"/>
    </location>
</feature>
<protein>
    <submittedName>
        <fullName evidence="2">N-acetyltransferase GCN5</fullName>
    </submittedName>
</protein>
<evidence type="ECO:0000313" key="3">
    <source>
        <dbReference type="Proteomes" id="UP000033428"/>
    </source>
</evidence>
<dbReference type="Pfam" id="PF13302">
    <property type="entry name" value="Acetyltransf_3"/>
    <property type="match status" value="1"/>
</dbReference>
<dbReference type="EMBL" id="JYNY01000232">
    <property type="protein sequence ID" value="KJJ84937.1"/>
    <property type="molecule type" value="Genomic_DNA"/>
</dbReference>
<dbReference type="PANTHER" id="PTHR43415">
    <property type="entry name" value="SPERMIDINE N(1)-ACETYLTRANSFERASE"/>
    <property type="match status" value="1"/>
</dbReference>
<reference evidence="2 3" key="1">
    <citation type="submission" date="2015-02" db="EMBL/GenBank/DDBJ databases">
        <title>Single-cell genomics of uncultivated deep-branching MTB reveals a conserved set of magnetosome genes.</title>
        <authorList>
            <person name="Kolinko S."/>
            <person name="Richter M."/>
            <person name="Glockner F.O."/>
            <person name="Brachmann A."/>
            <person name="Schuler D."/>
        </authorList>
    </citation>
    <scope>NUCLEOTIDE SEQUENCE [LARGE SCALE GENOMIC DNA]</scope>
    <source>
        <strain evidence="2">SKK-01</strain>
    </source>
</reference>